<feature type="region of interest" description="Disordered" evidence="1">
    <location>
        <begin position="11"/>
        <end position="30"/>
    </location>
</feature>
<evidence type="ECO:0000313" key="3">
    <source>
        <dbReference type="RefSeq" id="XP_026119089.1"/>
    </source>
</evidence>
<proteinExistence type="predicted"/>
<dbReference type="AlphaFoldDB" id="A0A6P6PEH2"/>
<feature type="compositionally biased region" description="Low complexity" evidence="1">
    <location>
        <begin position="11"/>
        <end position="20"/>
    </location>
</feature>
<dbReference type="GeneID" id="113098288"/>
<dbReference type="PANTHER" id="PTHR14628:SF1">
    <property type="entry name" value="BEN DOMAIN-CONTAINING PROTEIN 5"/>
    <property type="match status" value="1"/>
</dbReference>
<dbReference type="Proteomes" id="UP000515129">
    <property type="component" value="Unplaced"/>
</dbReference>
<evidence type="ECO:0000256" key="1">
    <source>
        <dbReference type="SAM" id="MobiDB-lite"/>
    </source>
</evidence>
<gene>
    <name evidence="3" type="primary">LOC113098288</name>
</gene>
<keyword evidence="2" id="KW-1185">Reference proteome</keyword>
<accession>A0A6P6PEH2</accession>
<name>A0A6P6PEH2_CARAU</name>
<dbReference type="GO" id="GO:0045892">
    <property type="term" value="P:negative regulation of DNA-templated transcription"/>
    <property type="evidence" value="ECO:0007669"/>
    <property type="project" value="InterPro"/>
</dbReference>
<dbReference type="KEGG" id="caua:113098288"/>
<dbReference type="Gene3D" id="1.10.10.2590">
    <property type="entry name" value="BEN domain"/>
    <property type="match status" value="1"/>
</dbReference>
<dbReference type="OrthoDB" id="9931198at2759"/>
<dbReference type="GO" id="GO:0003677">
    <property type="term" value="F:DNA binding"/>
    <property type="evidence" value="ECO:0007669"/>
    <property type="project" value="InterPro"/>
</dbReference>
<evidence type="ECO:0000313" key="2">
    <source>
        <dbReference type="Proteomes" id="UP000515129"/>
    </source>
</evidence>
<dbReference type="RefSeq" id="XP_026119089.1">
    <property type="nucleotide sequence ID" value="XM_026263304.1"/>
</dbReference>
<sequence>MQLQQQLLKALKSSSTAKYSDPGTPSPKETLQIAESGCLNEVEPSVSSKGDEIHLGGDVRVRREAWSRIQNSTRDSLFVKELAVAIWGTKTLGERSLTGKECPTTKTSRQPLTPQKLQTLKVCYKEWLY</sequence>
<reference evidence="3" key="1">
    <citation type="submission" date="2025-08" db="UniProtKB">
        <authorList>
            <consortium name="RefSeq"/>
        </authorList>
    </citation>
    <scope>IDENTIFICATION</scope>
    <source>
        <strain evidence="3">Wakin</strain>
        <tissue evidence="3">Muscle</tissue>
    </source>
</reference>
<protein>
    <submittedName>
        <fullName evidence="3">BEN domain-containing protein 5-like</fullName>
    </submittedName>
</protein>
<dbReference type="InterPro" id="IPR040391">
    <property type="entry name" value="BEND5"/>
</dbReference>
<dbReference type="PANTHER" id="PTHR14628">
    <property type="entry name" value="BEN DOMAIN-CONTAINING PROTEIN 5"/>
    <property type="match status" value="1"/>
</dbReference>
<organism evidence="2 3">
    <name type="scientific">Carassius auratus</name>
    <name type="common">Goldfish</name>
    <dbReference type="NCBI Taxonomy" id="7957"/>
    <lineage>
        <taxon>Eukaryota</taxon>
        <taxon>Metazoa</taxon>
        <taxon>Chordata</taxon>
        <taxon>Craniata</taxon>
        <taxon>Vertebrata</taxon>
        <taxon>Euteleostomi</taxon>
        <taxon>Actinopterygii</taxon>
        <taxon>Neopterygii</taxon>
        <taxon>Teleostei</taxon>
        <taxon>Ostariophysi</taxon>
        <taxon>Cypriniformes</taxon>
        <taxon>Cyprinidae</taxon>
        <taxon>Cyprininae</taxon>
        <taxon>Carassius</taxon>
    </lineage>
</organism>